<dbReference type="Gene3D" id="3.40.1360.10">
    <property type="match status" value="1"/>
</dbReference>
<dbReference type="InterPro" id="IPR002815">
    <property type="entry name" value="Spo11/TopoVI_A"/>
</dbReference>
<evidence type="ECO:0000313" key="16">
    <source>
        <dbReference type="Proteomes" id="UP000610960"/>
    </source>
</evidence>
<accession>A0A830GSY9</accession>
<dbReference type="Gene3D" id="1.10.10.10">
    <property type="entry name" value="Winged helix-like DNA-binding domain superfamily/Winged helix DNA-binding domain"/>
    <property type="match status" value="1"/>
</dbReference>
<feature type="binding site" evidence="11">
    <location>
        <position position="257"/>
    </location>
    <ligand>
        <name>Mg(2+)</name>
        <dbReference type="ChEBI" id="CHEBI:18420"/>
    </ligand>
</feature>
<dbReference type="GO" id="GO:0006265">
    <property type="term" value="P:DNA topological change"/>
    <property type="evidence" value="ECO:0007669"/>
    <property type="project" value="UniProtKB-UniRule"/>
</dbReference>
<dbReference type="GO" id="GO:0003918">
    <property type="term" value="F:DNA topoisomerase type II (double strand cut, ATP-hydrolyzing) activity"/>
    <property type="evidence" value="ECO:0007669"/>
    <property type="project" value="UniProtKB-UniRule"/>
</dbReference>
<dbReference type="PROSITE" id="PS52041">
    <property type="entry name" value="TOPO_IIB"/>
    <property type="match status" value="1"/>
</dbReference>
<evidence type="ECO:0000256" key="2">
    <source>
        <dbReference type="ARBA" id="ARBA00001946"/>
    </source>
</evidence>
<name>A0A830GSY9_9CREN</name>
<dbReference type="GO" id="GO:0005694">
    <property type="term" value="C:chromosome"/>
    <property type="evidence" value="ECO:0007669"/>
    <property type="project" value="InterPro"/>
</dbReference>
<dbReference type="Pfam" id="PF04406">
    <property type="entry name" value="TP6A_N"/>
    <property type="match status" value="1"/>
</dbReference>
<proteinExistence type="inferred from homology"/>
<evidence type="ECO:0000256" key="4">
    <source>
        <dbReference type="ARBA" id="ARBA00022723"/>
    </source>
</evidence>
<dbReference type="PANTHER" id="PTHR10848:SF0">
    <property type="entry name" value="MEIOTIC RECOMBINATION PROTEIN SPO11"/>
    <property type="match status" value="1"/>
</dbReference>
<dbReference type="NCBIfam" id="NF003336">
    <property type="entry name" value="PRK04342.1-5"/>
    <property type="match status" value="1"/>
</dbReference>
<dbReference type="Proteomes" id="UP000610960">
    <property type="component" value="Unassembled WGS sequence"/>
</dbReference>
<sequence>MESSSNSKAKPRSEVLKIMEGLAQELYAQIERGEEPVLEIPSRTLSNTVWDPKRRIVVLGPDKLKRRLLDMKESKRFMQTILMLKLIVSSIREGVYPTIRDLYYNGKHTITFRVPNVGAVRENTWDEQAESNAAIEDLEVGLNVLREEMGLSADVKGKVVGPIVVRSKGFEIDATRMGDTALGLPPNPDELDIVKIEASYVLVVEKDAIFQRLNREGYWNRENAILITARGMPDRATRKFVRRLNEDYKLPVYVLTDSDPYGYYIYSVYKSGSIKLSYESERLATPDAKFIGVTTSDIINYKISSDYVIAANERDIKRAEELVRYPWFQSEAWQKEINLFLKMKKKVEIEALSTHGLKFLHDYLLEKIHSGKWIE</sequence>
<comment type="cofactor">
    <cofactor evidence="2 11">
        <name>Mg(2+)</name>
        <dbReference type="ChEBI" id="CHEBI:18420"/>
    </cofactor>
</comment>
<feature type="binding site" evidence="11">
    <location>
        <position position="205"/>
    </location>
    <ligand>
        <name>Mg(2+)</name>
        <dbReference type="ChEBI" id="CHEBI:18420"/>
    </ligand>
</feature>
<evidence type="ECO:0000256" key="10">
    <source>
        <dbReference type="ARBA" id="ARBA00023235"/>
    </source>
</evidence>
<reference evidence="15" key="1">
    <citation type="journal article" date="2014" name="Int. J. Syst. Evol. Microbiol.">
        <title>Complete genome sequence of Corynebacterium casei LMG S-19264T (=DSM 44701T), isolated from a smear-ripened cheese.</title>
        <authorList>
            <consortium name="US DOE Joint Genome Institute (JGI-PGF)"/>
            <person name="Walter F."/>
            <person name="Albersmeier A."/>
            <person name="Kalinowski J."/>
            <person name="Ruckert C."/>
        </authorList>
    </citation>
    <scope>NUCLEOTIDE SEQUENCE</scope>
    <source>
        <strain evidence="15">JCM 10088</strain>
    </source>
</reference>
<keyword evidence="16" id="KW-1185">Reference proteome</keyword>
<keyword evidence="4 11" id="KW-0479">Metal-binding</keyword>
<keyword evidence="9 11" id="KW-0238">DNA-binding</keyword>
<keyword evidence="7 11" id="KW-0460">Magnesium</keyword>
<dbReference type="RefSeq" id="WP_188596206.1">
    <property type="nucleotide sequence ID" value="NZ_BMNL01000002.1"/>
</dbReference>
<dbReference type="FunFam" id="3.40.1360.10:FF:000011">
    <property type="entry name" value="Type 2 DNA topoisomerase 6 subunit A"/>
    <property type="match status" value="1"/>
</dbReference>
<dbReference type="GO" id="GO:0000287">
    <property type="term" value="F:magnesium ion binding"/>
    <property type="evidence" value="ECO:0007669"/>
    <property type="project" value="UniProtKB-UniRule"/>
</dbReference>
<dbReference type="CDD" id="cd00223">
    <property type="entry name" value="TOPRIM_TopoIIB_SPO"/>
    <property type="match status" value="1"/>
</dbReference>
<dbReference type="EMBL" id="BMNL01000002">
    <property type="protein sequence ID" value="GGP20477.1"/>
    <property type="molecule type" value="Genomic_DNA"/>
</dbReference>
<evidence type="ECO:0000256" key="6">
    <source>
        <dbReference type="ARBA" id="ARBA00022840"/>
    </source>
</evidence>
<keyword evidence="5 11" id="KW-0547">Nucleotide-binding</keyword>
<dbReference type="InterPro" id="IPR036388">
    <property type="entry name" value="WH-like_DNA-bd_sf"/>
</dbReference>
<dbReference type="HAMAP" id="MF_00132">
    <property type="entry name" value="Top6A"/>
    <property type="match status" value="1"/>
</dbReference>
<evidence type="ECO:0000259" key="14">
    <source>
        <dbReference type="Pfam" id="PF21180"/>
    </source>
</evidence>
<organism evidence="15 16">
    <name type="scientific">Thermocladium modestius</name>
    <dbReference type="NCBI Taxonomy" id="62609"/>
    <lineage>
        <taxon>Archaea</taxon>
        <taxon>Thermoproteota</taxon>
        <taxon>Thermoprotei</taxon>
        <taxon>Thermoproteales</taxon>
        <taxon>Thermoproteaceae</taxon>
        <taxon>Thermocladium</taxon>
    </lineage>
</organism>
<dbReference type="PRINTS" id="PR01552">
    <property type="entry name" value="TPISMRASE6A"/>
</dbReference>
<dbReference type="OrthoDB" id="5866at2157"/>
<evidence type="ECO:0000256" key="7">
    <source>
        <dbReference type="ARBA" id="ARBA00022842"/>
    </source>
</evidence>
<comment type="catalytic activity">
    <reaction evidence="1 11 12">
        <text>ATP-dependent breakage, passage and rejoining of double-stranded DNA.</text>
        <dbReference type="EC" id="5.6.2.2"/>
    </reaction>
</comment>
<dbReference type="GO" id="GO:0003677">
    <property type="term" value="F:DNA binding"/>
    <property type="evidence" value="ECO:0007669"/>
    <property type="project" value="UniProtKB-UniRule"/>
</dbReference>
<evidence type="ECO:0000256" key="12">
    <source>
        <dbReference type="PROSITE-ProRule" id="PRU01385"/>
    </source>
</evidence>
<evidence type="ECO:0000256" key="8">
    <source>
        <dbReference type="ARBA" id="ARBA00023029"/>
    </source>
</evidence>
<dbReference type="InterPro" id="IPR004085">
    <property type="entry name" value="TopoVI_A"/>
</dbReference>
<feature type="domain" description="Spo11/DNA topoisomerase VI subunit A N-terminal" evidence="13">
    <location>
        <begin position="75"/>
        <end position="150"/>
    </location>
</feature>
<dbReference type="SUPFAM" id="SSF56726">
    <property type="entry name" value="DNA topoisomerase IV, alpha subunit"/>
    <property type="match status" value="1"/>
</dbReference>
<evidence type="ECO:0000259" key="13">
    <source>
        <dbReference type="Pfam" id="PF04406"/>
    </source>
</evidence>
<dbReference type="AlphaFoldDB" id="A0A830GSY9"/>
<evidence type="ECO:0000256" key="5">
    <source>
        <dbReference type="ARBA" id="ARBA00022741"/>
    </source>
</evidence>
<comment type="subunit">
    <text evidence="11">Homodimer. Heterotetramer of two Top6A and two Top6B chains.</text>
</comment>
<evidence type="ECO:0000256" key="11">
    <source>
        <dbReference type="HAMAP-Rule" id="MF_00132"/>
    </source>
</evidence>
<keyword evidence="6 11" id="KW-0067">ATP-binding</keyword>
<dbReference type="PRINTS" id="PR01550">
    <property type="entry name" value="TOP6AFAMILY"/>
</dbReference>
<evidence type="ECO:0000256" key="1">
    <source>
        <dbReference type="ARBA" id="ARBA00000185"/>
    </source>
</evidence>
<evidence type="ECO:0000313" key="15">
    <source>
        <dbReference type="EMBL" id="GGP20477.1"/>
    </source>
</evidence>
<dbReference type="EC" id="5.6.2.2" evidence="11"/>
<comment type="function">
    <text evidence="11">Relaxes both positive and negative superturns and exhibits a strong decatenase activity.</text>
</comment>
<gene>
    <name evidence="11" type="primary">top6A</name>
    <name evidence="15" type="ORF">GCM10007981_08720</name>
</gene>
<dbReference type="InterPro" id="IPR036078">
    <property type="entry name" value="Spo11/TopoVI_A_sf"/>
</dbReference>
<dbReference type="GO" id="GO:0006260">
    <property type="term" value="P:DNA replication"/>
    <property type="evidence" value="ECO:0007669"/>
    <property type="project" value="UniProtKB-UniRule"/>
</dbReference>
<feature type="domain" description="Topoisomerase 6 subunit A/Spo11 TOPRIM" evidence="14">
    <location>
        <begin position="200"/>
        <end position="368"/>
    </location>
</feature>
<feature type="active site" description="O-(5'-phospho-DNA)-tyrosine intermediate" evidence="11 12">
    <location>
        <position position="104"/>
    </location>
</feature>
<protein>
    <recommendedName>
        <fullName evidence="11">Type 2 DNA topoisomerase 6 subunit A</fullName>
        <ecNumber evidence="11">5.6.2.2</ecNumber>
    </recommendedName>
    <alternativeName>
        <fullName evidence="11">Type II DNA topoisomerase VI subunit A</fullName>
    </alternativeName>
</protein>
<dbReference type="PANTHER" id="PTHR10848">
    <property type="entry name" value="MEIOTIC RECOMBINATION PROTEIN SPO11"/>
    <property type="match status" value="1"/>
</dbReference>
<dbReference type="InterPro" id="IPR013049">
    <property type="entry name" value="Spo11/TopoVI_A_N"/>
</dbReference>
<evidence type="ECO:0000256" key="3">
    <source>
        <dbReference type="ARBA" id="ARBA00006559"/>
    </source>
</evidence>
<reference evidence="15" key="2">
    <citation type="submission" date="2020-09" db="EMBL/GenBank/DDBJ databases">
        <authorList>
            <person name="Sun Q."/>
            <person name="Ohkuma M."/>
        </authorList>
    </citation>
    <scope>NUCLEOTIDE SEQUENCE</scope>
    <source>
        <strain evidence="15">JCM 10088</strain>
    </source>
</reference>
<keyword evidence="8 11" id="KW-0799">Topoisomerase</keyword>
<evidence type="ECO:0000256" key="9">
    <source>
        <dbReference type="ARBA" id="ARBA00023125"/>
    </source>
</evidence>
<comment type="caution">
    <text evidence="15">The sequence shown here is derived from an EMBL/GenBank/DDBJ whole genome shotgun (WGS) entry which is preliminary data.</text>
</comment>
<dbReference type="InterPro" id="IPR034136">
    <property type="entry name" value="TOPRIM_Topo6A/Spo11"/>
</dbReference>
<keyword evidence="10 11" id="KW-0413">Isomerase</keyword>
<comment type="similarity">
    <text evidence="3 11 12">Belongs to the TOP6A family.</text>
</comment>
<dbReference type="GO" id="GO:0005524">
    <property type="term" value="F:ATP binding"/>
    <property type="evidence" value="ECO:0007669"/>
    <property type="project" value="UniProtKB-KW"/>
</dbReference>
<dbReference type="Pfam" id="PF21180">
    <property type="entry name" value="TOP6A-Spo11_Toprim"/>
    <property type="match status" value="1"/>
</dbReference>